<organism evidence="1 2">
    <name type="scientific">Modicisalibacter ilicicola DSM 19980</name>
    <dbReference type="NCBI Taxonomy" id="1121942"/>
    <lineage>
        <taxon>Bacteria</taxon>
        <taxon>Pseudomonadati</taxon>
        <taxon>Pseudomonadota</taxon>
        <taxon>Gammaproteobacteria</taxon>
        <taxon>Oceanospirillales</taxon>
        <taxon>Halomonadaceae</taxon>
        <taxon>Modicisalibacter</taxon>
    </lineage>
</organism>
<dbReference type="EMBL" id="FQUJ01000004">
    <property type="protein sequence ID" value="SHE72609.1"/>
    <property type="molecule type" value="Genomic_DNA"/>
</dbReference>
<dbReference type="AlphaFoldDB" id="A0A1M4VUG4"/>
<proteinExistence type="predicted"/>
<reference evidence="1 2" key="1">
    <citation type="submission" date="2016-11" db="EMBL/GenBank/DDBJ databases">
        <authorList>
            <person name="Jaros S."/>
            <person name="Januszkiewicz K."/>
            <person name="Wedrychowicz H."/>
        </authorList>
    </citation>
    <scope>NUCLEOTIDE SEQUENCE [LARGE SCALE GENOMIC DNA]</scope>
    <source>
        <strain evidence="1 2">DSM 19980</strain>
    </source>
</reference>
<evidence type="ECO:0000313" key="2">
    <source>
        <dbReference type="Proteomes" id="UP000184346"/>
    </source>
</evidence>
<sequence length="213" mass="22723">MVAGLVMACSLTAVADAVPADYPGDRLLHEATTGPSLVAPTPPGLFAQARVIEAAEMAELRGGFTAGGIDMSFGATLRTMIDDIRLETVMNITRTGQNIVSQTLENTSHLRDMADRPRVDLVGPGTGRPVTETTPERVDLAGLENLSGVAVQDAKGFSAALHRLTQESILSTVVSNASGRDIRQQLDIRLDIHNLEALRAAQTRSRIINSLNR</sequence>
<evidence type="ECO:0000313" key="1">
    <source>
        <dbReference type="EMBL" id="SHE72609.1"/>
    </source>
</evidence>
<name>A0A1M4VUG4_9GAMM</name>
<accession>A0A1M4VUG4</accession>
<protein>
    <submittedName>
        <fullName evidence="1">Uncharacterized protein</fullName>
    </submittedName>
</protein>
<dbReference type="Proteomes" id="UP000184346">
    <property type="component" value="Unassembled WGS sequence"/>
</dbReference>
<dbReference type="STRING" id="1121942.SAMN02745148_00972"/>
<keyword evidence="2" id="KW-1185">Reference proteome</keyword>
<gene>
    <name evidence="1" type="ORF">SAMN02745148_00972</name>
</gene>